<gene>
    <name evidence="1" type="ORF">CF394_06895</name>
</gene>
<dbReference type="Proteomes" id="UP000217065">
    <property type="component" value="Unassembled WGS sequence"/>
</dbReference>
<dbReference type="OrthoDB" id="9805740at2"/>
<dbReference type="AlphaFoldDB" id="A0A264W604"/>
<organism evidence="1 2">
    <name type="scientific">Tetzosporium hominis</name>
    <dbReference type="NCBI Taxonomy" id="2020506"/>
    <lineage>
        <taxon>Bacteria</taxon>
        <taxon>Bacillati</taxon>
        <taxon>Bacillota</taxon>
        <taxon>Bacilli</taxon>
        <taxon>Bacillales</taxon>
        <taxon>Caryophanaceae</taxon>
        <taxon>Tetzosporium</taxon>
    </lineage>
</organism>
<reference evidence="1 2" key="1">
    <citation type="submission" date="2017-07" db="EMBL/GenBank/DDBJ databases">
        <title>Tetzosporium hominis gen.nov. sp.nov.</title>
        <authorList>
            <person name="Tetz G."/>
            <person name="Tetz V."/>
        </authorList>
    </citation>
    <scope>NUCLEOTIDE SEQUENCE [LARGE SCALE GENOMIC DNA]</scope>
    <source>
        <strain evidence="1 2">VT-49</strain>
    </source>
</reference>
<accession>A0A264W604</accession>
<dbReference type="EMBL" id="NOKQ01000196">
    <property type="protein sequence ID" value="OZS78477.1"/>
    <property type="molecule type" value="Genomic_DNA"/>
</dbReference>
<keyword evidence="2" id="KW-1185">Reference proteome</keyword>
<protein>
    <recommendedName>
        <fullName evidence="3">Alpha-ribazole-5-phosphate synthase</fullName>
    </recommendedName>
</protein>
<name>A0A264W604_9BACL</name>
<proteinExistence type="predicted"/>
<evidence type="ECO:0000313" key="2">
    <source>
        <dbReference type="Proteomes" id="UP000217065"/>
    </source>
</evidence>
<evidence type="ECO:0000313" key="1">
    <source>
        <dbReference type="EMBL" id="OZS78477.1"/>
    </source>
</evidence>
<dbReference type="RefSeq" id="WP_094942510.1">
    <property type="nucleotide sequence ID" value="NZ_NOKQ01000196.1"/>
</dbReference>
<sequence length="217" mass="23137">MRHAVSLGGGLWMGMDNSAGIGEKPQDVIHAPNELVAYMATRVALLELWCAGAEPHAILMTNFTGESAWQDYEKGIQQVFDEIETSLPPLAGSTESNIETLQSGLAVQLIGRLTQDIDTCGDWYLIGIPLVGQAVLERADEVVSLGELQKARQSGAISYVHPCGSGGVVKELERLGIAASVKIPDGSAGPSTCVLVRSVIGEERLRNLYTAPVLQLL</sequence>
<evidence type="ECO:0008006" key="3">
    <source>
        <dbReference type="Google" id="ProtNLM"/>
    </source>
</evidence>
<comment type="caution">
    <text evidence="1">The sequence shown here is derived from an EMBL/GenBank/DDBJ whole genome shotgun (WGS) entry which is preliminary data.</text>
</comment>